<dbReference type="AlphaFoldDB" id="A0A6D2HVD8"/>
<organism evidence="3 4">
    <name type="scientific">Microthlaspi erraticum</name>
    <dbReference type="NCBI Taxonomy" id="1685480"/>
    <lineage>
        <taxon>Eukaryota</taxon>
        <taxon>Viridiplantae</taxon>
        <taxon>Streptophyta</taxon>
        <taxon>Embryophyta</taxon>
        <taxon>Tracheophyta</taxon>
        <taxon>Spermatophyta</taxon>
        <taxon>Magnoliopsida</taxon>
        <taxon>eudicotyledons</taxon>
        <taxon>Gunneridae</taxon>
        <taxon>Pentapetalae</taxon>
        <taxon>rosids</taxon>
        <taxon>malvids</taxon>
        <taxon>Brassicales</taxon>
        <taxon>Brassicaceae</taxon>
        <taxon>Coluteocarpeae</taxon>
        <taxon>Microthlaspi</taxon>
    </lineage>
</organism>
<dbReference type="Gene3D" id="3.30.420.10">
    <property type="entry name" value="Ribonuclease H-like superfamily/Ribonuclease H"/>
    <property type="match status" value="1"/>
</dbReference>
<evidence type="ECO:0000259" key="2">
    <source>
        <dbReference type="PROSITE" id="PS50878"/>
    </source>
</evidence>
<dbReference type="Pfam" id="PF13966">
    <property type="entry name" value="zf-RVT"/>
    <property type="match status" value="1"/>
</dbReference>
<dbReference type="SUPFAM" id="SSF53098">
    <property type="entry name" value="Ribonuclease H-like"/>
    <property type="match status" value="1"/>
</dbReference>
<dbReference type="PANTHER" id="PTHR46890:SF48">
    <property type="entry name" value="RNA-DIRECTED DNA POLYMERASE"/>
    <property type="match status" value="1"/>
</dbReference>
<dbReference type="Pfam" id="PF03372">
    <property type="entry name" value="Exo_endo_phos"/>
    <property type="match status" value="1"/>
</dbReference>
<reference evidence="3" key="1">
    <citation type="submission" date="2020-01" db="EMBL/GenBank/DDBJ databases">
        <authorList>
            <person name="Mishra B."/>
        </authorList>
    </citation>
    <scope>NUCLEOTIDE SEQUENCE [LARGE SCALE GENOMIC DNA]</scope>
</reference>
<dbReference type="Pfam" id="PF13456">
    <property type="entry name" value="RVT_3"/>
    <property type="match status" value="1"/>
</dbReference>
<dbReference type="SUPFAM" id="SSF56672">
    <property type="entry name" value="DNA/RNA polymerases"/>
    <property type="match status" value="1"/>
</dbReference>
<dbReference type="OrthoDB" id="5419617at2759"/>
<dbReference type="InterPro" id="IPR002156">
    <property type="entry name" value="RNaseH_domain"/>
</dbReference>
<dbReference type="InterPro" id="IPR052343">
    <property type="entry name" value="Retrotransposon-Effector_Assoc"/>
</dbReference>
<dbReference type="InterPro" id="IPR043502">
    <property type="entry name" value="DNA/RNA_pol_sf"/>
</dbReference>
<dbReference type="InterPro" id="IPR012337">
    <property type="entry name" value="RNaseH-like_sf"/>
</dbReference>
<protein>
    <recommendedName>
        <fullName evidence="2">Reverse transcriptase domain-containing protein</fullName>
    </recommendedName>
</protein>
<dbReference type="CDD" id="cd06222">
    <property type="entry name" value="RNase_H_like"/>
    <property type="match status" value="1"/>
</dbReference>
<gene>
    <name evidence="3" type="ORF">MERR_LOCUS6952</name>
</gene>
<feature type="domain" description="Reverse transcriptase" evidence="2">
    <location>
        <begin position="424"/>
        <end position="705"/>
    </location>
</feature>
<keyword evidence="1" id="KW-0175">Coiled coil</keyword>
<dbReference type="PROSITE" id="PS50878">
    <property type="entry name" value="RT_POL"/>
    <property type="match status" value="1"/>
</dbReference>
<keyword evidence="4" id="KW-1185">Reference proteome</keyword>
<dbReference type="InterPro" id="IPR005135">
    <property type="entry name" value="Endo/exonuclease/phosphatase"/>
</dbReference>
<evidence type="ECO:0000313" key="4">
    <source>
        <dbReference type="Proteomes" id="UP000467841"/>
    </source>
</evidence>
<dbReference type="Proteomes" id="UP000467841">
    <property type="component" value="Unassembled WGS sequence"/>
</dbReference>
<dbReference type="PANTHER" id="PTHR46890">
    <property type="entry name" value="NON-LTR RETROLELEMENT REVERSE TRANSCRIPTASE-LIKE PROTEIN-RELATED"/>
    <property type="match status" value="1"/>
</dbReference>
<name>A0A6D2HVD8_9BRAS</name>
<evidence type="ECO:0000313" key="3">
    <source>
        <dbReference type="EMBL" id="CAA7019717.1"/>
    </source>
</evidence>
<dbReference type="GO" id="GO:0004523">
    <property type="term" value="F:RNA-DNA hybrid ribonuclease activity"/>
    <property type="evidence" value="ECO:0007669"/>
    <property type="project" value="InterPro"/>
</dbReference>
<dbReference type="CDD" id="cd01650">
    <property type="entry name" value="RT_nLTR_like"/>
    <property type="match status" value="1"/>
</dbReference>
<dbReference type="Pfam" id="PF00078">
    <property type="entry name" value="RVT_1"/>
    <property type="match status" value="1"/>
</dbReference>
<dbReference type="SUPFAM" id="SSF56219">
    <property type="entry name" value="DNase I-like"/>
    <property type="match status" value="1"/>
</dbReference>
<sequence length="1120" mass="127023">MELVKSHAPDIIFLMETKNKEEEILRLLPLTDYVPRFVLPPNSPGSGGLALYWKQEISLQVLSSCKSYIDTSITYKGNTFFSTFVYGEPDFSLRKEVWDEVTNLGLVRDKPWFLTRDFNDIIDISEKSGGKQQTEASFGDFRAFISQSDLYDLQHTGNFLSWRGVRYTHLVHCRLDLAMANSMWLDLYPSSRCHYLDFEGSDHRPIFTELQPEKKKKRGIFRYDRAMRHNTEISKLIDATWNKVKDDSVERRINNCRKAISYWNRKNHVNNRKLIEEEKANLERAMSASAADPALIQRRDKNSGYFHAITRGRKAINKFLVLEEKEGQPVYEEDDFVRVISAYFQDIFITRSTQCTYTVNRALKPCISYEVNDSLIAIPSNEEIRAALFAIHPDKAPGPDGFSASFFQTNWLVVKEKMTSEIRDFFISGSLPTSINKTYVRLIPKVKSPKTVAEYRPIALCNVFYKIISKLLTKRLQPILPTIISENQTAFVPGRAISDNVLITHETLHYLKGSKATKYCSMAVKTDMSKAYDRLEWNFITTVLERMGFHAKWINWIFQCISTVSYSFLVNGTAQGSVIPQRGIRQGDPLSPFIFILCGEVLTGLCNNAQVGLIPGIKVAKESPRINHLLFADDTMFFCQTKLQCCDSLASILRQYEEASGQQINKQKSSITFSSKTPQDIRVRVKQTLGIETEGGQGKYLGLPESFSRKKKDLFSVIVDRIRQKAVHYASRRLSIAGKLTLIKSVLSAIPTYSMSSFKLPLGRAIGNGQSTSLWNDSWLSHTTPLKPLGPPNLQDKDATVASLINASGWDKQKIEDLIPHHLPQIMSIRPSLKGAQDCYVWIPSKSGDYTVKTGYHISRSLREQPAGNIHTTINWNADIWLGHLSLKIKLFLRKILHKALPMGENLLNRGLLDSACCIHCGELETDEHLFFRCEFARKVWALAPFSKTIDLTSINFEASVTVLKRLICLPPTGISSGPLSPWIFWTIWSARNHRLFENRPFSPEESNLKAIQDAREWQEAQIPEKKLPLANLSLNTKRLHPDTVVCFTDGSWLPETTIAGTGWIFTTMDGTQIDAGSLAEPFASSPLMAEAIAIRSALIQALEKNFLHLQIKSDAHDLI</sequence>
<evidence type="ECO:0000256" key="1">
    <source>
        <dbReference type="SAM" id="Coils"/>
    </source>
</evidence>
<feature type="coiled-coil region" evidence="1">
    <location>
        <begin position="265"/>
        <end position="292"/>
    </location>
</feature>
<dbReference type="GO" id="GO:0003676">
    <property type="term" value="F:nucleic acid binding"/>
    <property type="evidence" value="ECO:0007669"/>
    <property type="project" value="InterPro"/>
</dbReference>
<dbReference type="Gene3D" id="3.60.10.10">
    <property type="entry name" value="Endonuclease/exonuclease/phosphatase"/>
    <property type="match status" value="1"/>
</dbReference>
<dbReference type="InterPro" id="IPR026960">
    <property type="entry name" value="RVT-Znf"/>
</dbReference>
<dbReference type="InterPro" id="IPR036691">
    <property type="entry name" value="Endo/exonu/phosph_ase_sf"/>
</dbReference>
<accession>A0A6D2HVD8</accession>
<dbReference type="InterPro" id="IPR044730">
    <property type="entry name" value="RNase_H-like_dom_plant"/>
</dbReference>
<proteinExistence type="predicted"/>
<dbReference type="InterPro" id="IPR000477">
    <property type="entry name" value="RT_dom"/>
</dbReference>
<dbReference type="InterPro" id="IPR036397">
    <property type="entry name" value="RNaseH_sf"/>
</dbReference>
<comment type="caution">
    <text evidence="3">The sequence shown here is derived from an EMBL/GenBank/DDBJ whole genome shotgun (WGS) entry which is preliminary data.</text>
</comment>
<dbReference type="EMBL" id="CACVBM020000477">
    <property type="protein sequence ID" value="CAA7019717.1"/>
    <property type="molecule type" value="Genomic_DNA"/>
</dbReference>